<dbReference type="InterPro" id="IPR022801">
    <property type="entry name" value="Ribosomal_uS4"/>
</dbReference>
<evidence type="ECO:0000259" key="8">
    <source>
        <dbReference type="SMART" id="SM01390"/>
    </source>
</evidence>
<evidence type="ECO:0000313" key="9">
    <source>
        <dbReference type="EMBL" id="QEM01748.1"/>
    </source>
</evidence>
<keyword evidence="3 6" id="KW-0694">RNA-binding</keyword>
<dbReference type="AlphaFoldDB" id="A0A5C1H9V0"/>
<organism evidence="9">
    <name type="scientific">Nephromyces sp. ex Molgula occidentalis</name>
    <dbReference type="NCBI Taxonomy" id="2544991"/>
    <lineage>
        <taxon>Eukaryota</taxon>
        <taxon>Sar</taxon>
        <taxon>Alveolata</taxon>
        <taxon>Apicomplexa</taxon>
        <taxon>Aconoidasida</taxon>
        <taxon>Nephromycida</taxon>
        <taxon>Nephromyces</taxon>
    </lineage>
</organism>
<dbReference type="SMART" id="SM00363">
    <property type="entry name" value="S4"/>
    <property type="match status" value="1"/>
</dbReference>
<dbReference type="Pfam" id="PF00163">
    <property type="entry name" value="Ribosomal_S4"/>
    <property type="match status" value="1"/>
</dbReference>
<feature type="domain" description="RNA-binding S4" evidence="7">
    <location>
        <begin position="88"/>
        <end position="152"/>
    </location>
</feature>
<evidence type="ECO:0000256" key="6">
    <source>
        <dbReference type="PROSITE-ProRule" id="PRU00182"/>
    </source>
</evidence>
<evidence type="ECO:0000256" key="3">
    <source>
        <dbReference type="ARBA" id="ARBA00022884"/>
    </source>
</evidence>
<keyword evidence="2" id="KW-0699">rRNA-binding</keyword>
<dbReference type="PANTHER" id="PTHR11831:SF4">
    <property type="entry name" value="SMALL RIBOSOMAL SUBUNIT PROTEIN US4M"/>
    <property type="match status" value="1"/>
</dbReference>
<name>A0A5C1H9V0_9APIC</name>
<dbReference type="Pfam" id="PF01479">
    <property type="entry name" value="S4"/>
    <property type="match status" value="1"/>
</dbReference>
<dbReference type="PANTHER" id="PTHR11831">
    <property type="entry name" value="30S 40S RIBOSOMAL PROTEIN"/>
    <property type="match status" value="1"/>
</dbReference>
<sequence length="200" mass="24001">MVRYLGPKIKRLKNLGVSFLPGFSSHKINKTDLYSSLQKKTHYFYCLKEKQKLRFKYSLTNKKLKKYIFITKQQPGILIFNLIKLLEMRFDSILFRTGFWKTLNQAKQFISHKHIFINKQIVYSANKLLKLDDIIYINPNSTIWNIIKNNLIQLNKQIYIKLHNLQYQICIKTLKIKIIRNISTDDLSFYINNLLFLENF</sequence>
<dbReference type="GO" id="GO:0019843">
    <property type="term" value="F:rRNA binding"/>
    <property type="evidence" value="ECO:0007669"/>
    <property type="project" value="UniProtKB-KW"/>
</dbReference>
<accession>A0A5C1H9V0</accession>
<evidence type="ECO:0000256" key="1">
    <source>
        <dbReference type="ARBA" id="ARBA00007465"/>
    </source>
</evidence>
<evidence type="ECO:0000256" key="4">
    <source>
        <dbReference type="ARBA" id="ARBA00022980"/>
    </source>
</evidence>
<evidence type="ECO:0000256" key="5">
    <source>
        <dbReference type="ARBA" id="ARBA00023274"/>
    </source>
</evidence>
<dbReference type="InterPro" id="IPR036986">
    <property type="entry name" value="S4_RNA-bd_sf"/>
</dbReference>
<dbReference type="GO" id="GO:0042274">
    <property type="term" value="P:ribosomal small subunit biogenesis"/>
    <property type="evidence" value="ECO:0007669"/>
    <property type="project" value="TreeGrafter"/>
</dbReference>
<dbReference type="PROSITE" id="PS50889">
    <property type="entry name" value="S4"/>
    <property type="match status" value="1"/>
</dbReference>
<keyword evidence="4 9" id="KW-0689">Ribosomal protein</keyword>
<dbReference type="InterPro" id="IPR001912">
    <property type="entry name" value="Ribosomal_uS4_N"/>
</dbReference>
<dbReference type="GO" id="GO:0003735">
    <property type="term" value="F:structural constituent of ribosome"/>
    <property type="evidence" value="ECO:0007669"/>
    <property type="project" value="TreeGrafter"/>
</dbReference>
<feature type="domain" description="Small ribosomal subunit protein uS4 N-terminal" evidence="8">
    <location>
        <begin position="3"/>
        <end position="87"/>
    </location>
</feature>
<comment type="similarity">
    <text evidence="1">Belongs to the universal ribosomal protein uS4 family.</text>
</comment>
<dbReference type="SUPFAM" id="SSF55174">
    <property type="entry name" value="Alpha-L RNA-binding motif"/>
    <property type="match status" value="1"/>
</dbReference>
<evidence type="ECO:0000259" key="7">
    <source>
        <dbReference type="SMART" id="SM00363"/>
    </source>
</evidence>
<evidence type="ECO:0000256" key="2">
    <source>
        <dbReference type="ARBA" id="ARBA00022730"/>
    </source>
</evidence>
<dbReference type="GO" id="GO:0015935">
    <property type="term" value="C:small ribosomal subunit"/>
    <property type="evidence" value="ECO:0007669"/>
    <property type="project" value="TreeGrafter"/>
</dbReference>
<dbReference type="Gene3D" id="3.10.290.10">
    <property type="entry name" value="RNA-binding S4 domain"/>
    <property type="match status" value="1"/>
</dbReference>
<gene>
    <name evidence="9" type="primary">rps4</name>
</gene>
<dbReference type="InterPro" id="IPR002942">
    <property type="entry name" value="S4_RNA-bd"/>
</dbReference>
<proteinExistence type="inferred from homology"/>
<dbReference type="CDD" id="cd00165">
    <property type="entry name" value="S4"/>
    <property type="match status" value="1"/>
</dbReference>
<protein>
    <submittedName>
        <fullName evidence="9">30S ribosomal protein S4</fullName>
    </submittedName>
</protein>
<reference evidence="9" key="1">
    <citation type="journal article" date="2019" name="Genome Biol. Evol.">
        <title>Nephromyces represents a diverse and novel lineage of the Apicomplexa that has retained apicoplasts.</title>
        <authorList>
            <person name="Munoz-Gomez S.A."/>
            <person name="Durnin K."/>
            <person name="Eme L."/>
            <person name="Paight C."/>
            <person name="Lane C.E."/>
            <person name="Saffo M.B."/>
            <person name="Slamovits C.H."/>
        </authorList>
    </citation>
    <scope>NUCLEOTIDE SEQUENCE</scope>
    <source>
        <strain evidence="9">654</strain>
    </source>
</reference>
<dbReference type="EMBL" id="MK573205">
    <property type="protein sequence ID" value="QEM01748.1"/>
    <property type="molecule type" value="Genomic_DNA"/>
</dbReference>
<dbReference type="SMART" id="SM01390">
    <property type="entry name" value="Ribosomal_S4"/>
    <property type="match status" value="1"/>
</dbReference>
<keyword evidence="5" id="KW-0687">Ribonucleoprotein</keyword>
<dbReference type="Gene3D" id="1.10.1050.10">
    <property type="entry name" value="Ribosomal Protein S4 Delta 41, Chain A, domain 1"/>
    <property type="match status" value="1"/>
</dbReference>